<dbReference type="Proteomes" id="UP000241085">
    <property type="component" value="Unassembled WGS sequence"/>
</dbReference>
<sequence>MVVAASVFAVVQVILTLVIQPALTALAVVVPVAYAAVASVTVLPQLIAGRFVRARGAIILTAVFAGFFSIPLTPLGVLVVPAFALPAVAVEGVLWLGRYRWNSRLLWSLACVSGGLVASIISLVVISASLFSTAFVLSIVLARVCSAIVLSFAATAAEGMLVRVGARA</sequence>
<name>A0A2T4UUM2_9MICO</name>
<reference evidence="2 3" key="1">
    <citation type="submission" date="2018-03" db="EMBL/GenBank/DDBJ databases">
        <title>Bacteriophage NCPPB3778 and a type I-E CRISPR drive the evolution of the US Biological Select Agent, Rathayibacter toxicus.</title>
        <authorList>
            <person name="Davis E.W.II."/>
            <person name="Tabima J.F."/>
            <person name="Weisberg A.J."/>
            <person name="Dantas Lopes L."/>
            <person name="Wiseman M.S."/>
            <person name="Wiseman M.S."/>
            <person name="Pupko T."/>
            <person name="Belcher M.S."/>
            <person name="Sechler A.J."/>
            <person name="Tancos M.A."/>
            <person name="Schroeder B.K."/>
            <person name="Murray T.D."/>
            <person name="Luster D.G."/>
            <person name="Schneider W.L."/>
            <person name="Rogers E."/>
            <person name="Andreote F.D."/>
            <person name="Grunwald N.J."/>
            <person name="Putnam M.L."/>
            <person name="Chang J.H."/>
        </authorList>
    </citation>
    <scope>NUCLEOTIDE SEQUENCE [LARGE SCALE GENOMIC DNA]</scope>
    <source>
        <strain evidence="2 3">DSM 15933</strain>
    </source>
</reference>
<keyword evidence="1" id="KW-0812">Transmembrane</keyword>
<keyword evidence="3" id="KW-1185">Reference proteome</keyword>
<gene>
    <name evidence="2" type="ORF">C1I63_10395</name>
</gene>
<dbReference type="AlphaFoldDB" id="A0A2T4UUM2"/>
<evidence type="ECO:0000313" key="2">
    <source>
        <dbReference type="EMBL" id="PTL73217.1"/>
    </source>
</evidence>
<keyword evidence="1" id="KW-1133">Transmembrane helix</keyword>
<feature type="transmembrane region" description="Helical" evidence="1">
    <location>
        <begin position="134"/>
        <end position="157"/>
    </location>
</feature>
<feature type="transmembrane region" description="Helical" evidence="1">
    <location>
        <begin position="26"/>
        <end position="47"/>
    </location>
</feature>
<evidence type="ECO:0000313" key="3">
    <source>
        <dbReference type="Proteomes" id="UP000241085"/>
    </source>
</evidence>
<evidence type="ECO:0008006" key="4">
    <source>
        <dbReference type="Google" id="ProtNLM"/>
    </source>
</evidence>
<protein>
    <recommendedName>
        <fullName evidence="4">ECF transporter S component</fullName>
    </recommendedName>
</protein>
<evidence type="ECO:0000256" key="1">
    <source>
        <dbReference type="SAM" id="Phobius"/>
    </source>
</evidence>
<accession>A0A2T4UUM2</accession>
<dbReference type="RefSeq" id="WP_107574717.1">
    <property type="nucleotide sequence ID" value="NZ_PZPL01000001.1"/>
</dbReference>
<feature type="transmembrane region" description="Helical" evidence="1">
    <location>
        <begin position="105"/>
        <end position="128"/>
    </location>
</feature>
<dbReference type="EMBL" id="PZPL01000001">
    <property type="protein sequence ID" value="PTL73217.1"/>
    <property type="molecule type" value="Genomic_DNA"/>
</dbReference>
<organism evidence="2 3">
    <name type="scientific">Rathayibacter caricis DSM 15933</name>
    <dbReference type="NCBI Taxonomy" id="1328867"/>
    <lineage>
        <taxon>Bacteria</taxon>
        <taxon>Bacillati</taxon>
        <taxon>Actinomycetota</taxon>
        <taxon>Actinomycetes</taxon>
        <taxon>Micrococcales</taxon>
        <taxon>Microbacteriaceae</taxon>
        <taxon>Rathayibacter</taxon>
    </lineage>
</organism>
<comment type="caution">
    <text evidence="2">The sequence shown here is derived from an EMBL/GenBank/DDBJ whole genome shotgun (WGS) entry which is preliminary data.</text>
</comment>
<keyword evidence="1" id="KW-0472">Membrane</keyword>
<proteinExistence type="predicted"/>